<keyword evidence="1" id="KW-0507">mRNA processing</keyword>
<sequence length="312" mass="34732">MSSQKQWDKDEMSAKSLLTQKVPDSTLMRIHNLRTVRERWAAIEKEYIEKGAYAQTDLRQRFLESKCPDKGNVREFLDGLRVKREELASVGVDIDEKDYRSTILSSLPTYLANFASSQLAAARMFSPTKTLSPDVLISLLNEEYERQKLQRARRSGKPKDDSDEAMAATPGGSNRKGGKGGGKKSHVECWNCGEKGHYKDKCPKPAKAKSGDKKKEEKGNSSSKKDGSANAAAESDVDSESEGVFAAMETDSESVRSQKLIPGSHSIQFPRPRTNFPTTTKLLMKLDVKGRSRKLTCMYISHPHLLARTSPS</sequence>
<evidence type="ECO:0000256" key="3">
    <source>
        <dbReference type="SAM" id="MobiDB-lite"/>
    </source>
</evidence>
<feature type="compositionally biased region" description="Basic and acidic residues" evidence="3">
    <location>
        <begin position="200"/>
        <end position="227"/>
    </location>
</feature>
<dbReference type="Gene3D" id="4.10.60.10">
    <property type="entry name" value="Zinc finger, CCHC-type"/>
    <property type="match status" value="1"/>
</dbReference>
<gene>
    <name evidence="5" type="ORF">D9613_005527</name>
</gene>
<dbReference type="GO" id="GO:0006397">
    <property type="term" value="P:mRNA processing"/>
    <property type="evidence" value="ECO:0007669"/>
    <property type="project" value="UniProtKB-KW"/>
</dbReference>
<dbReference type="SMART" id="SM00343">
    <property type="entry name" value="ZnF_C2HC"/>
    <property type="match status" value="1"/>
</dbReference>
<dbReference type="AlphaFoldDB" id="A0A8H4VT57"/>
<comment type="caution">
    <text evidence="5">The sequence shown here is derived from an EMBL/GenBank/DDBJ whole genome shotgun (WGS) entry which is preliminary data.</text>
</comment>
<organism evidence="5 6">
    <name type="scientific">Agrocybe pediades</name>
    <dbReference type="NCBI Taxonomy" id="84607"/>
    <lineage>
        <taxon>Eukaryota</taxon>
        <taxon>Fungi</taxon>
        <taxon>Dikarya</taxon>
        <taxon>Basidiomycota</taxon>
        <taxon>Agaricomycotina</taxon>
        <taxon>Agaricomycetes</taxon>
        <taxon>Agaricomycetidae</taxon>
        <taxon>Agaricales</taxon>
        <taxon>Agaricineae</taxon>
        <taxon>Strophariaceae</taxon>
        <taxon>Agrocybe</taxon>
    </lineage>
</organism>
<keyword evidence="2" id="KW-0479">Metal-binding</keyword>
<evidence type="ECO:0000313" key="5">
    <source>
        <dbReference type="EMBL" id="KAF4619395.1"/>
    </source>
</evidence>
<feature type="domain" description="CCHC-type" evidence="4">
    <location>
        <begin position="189"/>
        <end position="204"/>
    </location>
</feature>
<accession>A0A8H4VT57</accession>
<dbReference type="GO" id="GO:0008270">
    <property type="term" value="F:zinc ion binding"/>
    <property type="evidence" value="ECO:0007669"/>
    <property type="project" value="UniProtKB-KW"/>
</dbReference>
<keyword evidence="6" id="KW-1185">Reference proteome</keyword>
<evidence type="ECO:0000256" key="2">
    <source>
        <dbReference type="PROSITE-ProRule" id="PRU00047"/>
    </source>
</evidence>
<dbReference type="SUPFAM" id="SSF57756">
    <property type="entry name" value="Retrovirus zinc finger-like domains"/>
    <property type="match status" value="1"/>
</dbReference>
<evidence type="ECO:0000313" key="6">
    <source>
        <dbReference type="Proteomes" id="UP000521872"/>
    </source>
</evidence>
<evidence type="ECO:0000259" key="4">
    <source>
        <dbReference type="PROSITE" id="PS50158"/>
    </source>
</evidence>
<evidence type="ECO:0000256" key="1">
    <source>
        <dbReference type="ARBA" id="ARBA00022664"/>
    </source>
</evidence>
<name>A0A8H4VT57_9AGAR</name>
<protein>
    <recommendedName>
        <fullName evidence="4">CCHC-type domain-containing protein</fullName>
    </recommendedName>
</protein>
<dbReference type="Pfam" id="PF14223">
    <property type="entry name" value="Retrotran_gag_2"/>
    <property type="match status" value="1"/>
</dbReference>
<dbReference type="InterPro" id="IPR001878">
    <property type="entry name" value="Znf_CCHC"/>
</dbReference>
<dbReference type="Pfam" id="PF00098">
    <property type="entry name" value="zf-CCHC"/>
    <property type="match status" value="1"/>
</dbReference>
<proteinExistence type="predicted"/>
<keyword evidence="2" id="KW-0862">Zinc</keyword>
<dbReference type="Proteomes" id="UP000521872">
    <property type="component" value="Unassembled WGS sequence"/>
</dbReference>
<dbReference type="GO" id="GO:0003676">
    <property type="term" value="F:nucleic acid binding"/>
    <property type="evidence" value="ECO:0007669"/>
    <property type="project" value="InterPro"/>
</dbReference>
<feature type="region of interest" description="Disordered" evidence="3">
    <location>
        <begin position="200"/>
        <end position="243"/>
    </location>
</feature>
<keyword evidence="2" id="KW-0863">Zinc-finger</keyword>
<feature type="region of interest" description="Disordered" evidence="3">
    <location>
        <begin position="148"/>
        <end position="184"/>
    </location>
</feature>
<dbReference type="EMBL" id="JAACJL010000016">
    <property type="protein sequence ID" value="KAF4619395.1"/>
    <property type="molecule type" value="Genomic_DNA"/>
</dbReference>
<reference evidence="5 6" key="1">
    <citation type="submission" date="2019-12" db="EMBL/GenBank/DDBJ databases">
        <authorList>
            <person name="Floudas D."/>
            <person name="Bentzer J."/>
            <person name="Ahren D."/>
            <person name="Johansson T."/>
            <person name="Persson P."/>
            <person name="Tunlid A."/>
        </authorList>
    </citation>
    <scope>NUCLEOTIDE SEQUENCE [LARGE SCALE GENOMIC DNA]</scope>
    <source>
        <strain evidence="5 6">CBS 102.39</strain>
    </source>
</reference>
<dbReference type="InterPro" id="IPR036875">
    <property type="entry name" value="Znf_CCHC_sf"/>
</dbReference>
<dbReference type="PROSITE" id="PS50158">
    <property type="entry name" value="ZF_CCHC"/>
    <property type="match status" value="1"/>
</dbReference>